<sequence>MFKKRHSTLGIPSLGLSRTLSLQETFSKKRKGSTTNKPFHSVPTVATIPMDKYLTNEGHQLVASYLRLTQVQNHIIKGTLHKITEKDVDDLIKSYDGITTPVFENLSFQDLNLSYNECKILSKLLKADKVTNIRNLKLARNHLLGSSVKVIADSLQKNTTVEVLDLSYNHLTDNEAKWLGKLLKKNNTIKQVYLAFNRIGSEGAKRISKALMVNNTVERLSLESNQLNAAGGKHIADMLKVNNGLKYIHLGSNNLQLEGIRNISDSLKFNDSLTSLSLDINNMSALGAKYLSESLEINQTLTHLYIPRNNIEDEGLKYICQSLQKNSTMTYIDFEFNSIGTNENTEGAKALGELLENHDIPRAINLSQNSIGNEGCIEIFKGFHKNTTLESIILSQCSIGLSGIEAIAESLKLNNGLQNISLSKNANMGADGHLALANALETNTSLKGVQLDYNFAEWETVSKSIQQSLTRNHLLQKERYNTACNILKSSRVLLNPILQQQLPVSSCSTSPLISPMTSPMMSPLMTPLMDTPFMSPLTSPMISPPPSPKRLSAKAPKKKLITKLPFEIQEHIISYLDTNIVLTGSQILNIVNYAMKKSTLGSTKEQFLIKSLSAYYPLTSDVRLWPTESTDQEFSSSHRV</sequence>
<proteinExistence type="predicted"/>
<dbReference type="InterPro" id="IPR032675">
    <property type="entry name" value="LRR_dom_sf"/>
</dbReference>
<dbReference type="InterPro" id="IPR052394">
    <property type="entry name" value="LRR-containing"/>
</dbReference>
<organism evidence="1 3">
    <name type="scientific">Rhizophagus clarus</name>
    <dbReference type="NCBI Taxonomy" id="94130"/>
    <lineage>
        <taxon>Eukaryota</taxon>
        <taxon>Fungi</taxon>
        <taxon>Fungi incertae sedis</taxon>
        <taxon>Mucoromycota</taxon>
        <taxon>Glomeromycotina</taxon>
        <taxon>Glomeromycetes</taxon>
        <taxon>Glomerales</taxon>
        <taxon>Glomeraceae</taxon>
        <taxon>Rhizophagus</taxon>
    </lineage>
</organism>
<dbReference type="EMBL" id="BEXD01003802">
    <property type="protein sequence ID" value="GBC02033.1"/>
    <property type="molecule type" value="Genomic_DNA"/>
</dbReference>
<dbReference type="OrthoDB" id="333024at2759"/>
<dbReference type="SMART" id="SM00368">
    <property type="entry name" value="LRR_RI"/>
    <property type="match status" value="11"/>
</dbReference>
<keyword evidence="3" id="KW-1185">Reference proteome</keyword>
<accession>A0A2Z6RM95</accession>
<reference evidence="1 3" key="1">
    <citation type="submission" date="2017-11" db="EMBL/GenBank/DDBJ databases">
        <title>The genome of Rhizophagus clarus HR1 reveals common genetic basis of auxotrophy among arbuscular mycorrhizal fungi.</title>
        <authorList>
            <person name="Kobayashi Y."/>
        </authorList>
    </citation>
    <scope>NUCLEOTIDE SEQUENCE [LARGE SCALE GENOMIC DNA]</scope>
    <source>
        <strain evidence="1 3">HR1</strain>
    </source>
</reference>
<dbReference type="Proteomes" id="UP000615446">
    <property type="component" value="Unassembled WGS sequence"/>
</dbReference>
<evidence type="ECO:0000313" key="2">
    <source>
        <dbReference type="EMBL" id="GES81944.1"/>
    </source>
</evidence>
<dbReference type="InterPro" id="IPR001611">
    <property type="entry name" value="Leu-rich_rpt"/>
</dbReference>
<dbReference type="Pfam" id="PF13516">
    <property type="entry name" value="LRR_6"/>
    <property type="match status" value="6"/>
</dbReference>
<dbReference type="PANTHER" id="PTHR24114:SF2">
    <property type="entry name" value="F-BOX DOMAIN-CONTAINING PROTEIN-RELATED"/>
    <property type="match status" value="1"/>
</dbReference>
<gene>
    <name evidence="2" type="ORF">RCL2_000918000</name>
    <name evidence="1" type="ORF">RclHR1_04420003</name>
</gene>
<protein>
    <submittedName>
        <fullName evidence="2">Protein NLRC3 isoform X1</fullName>
    </submittedName>
</protein>
<dbReference type="AlphaFoldDB" id="A0A2Z6RM95"/>
<dbReference type="Proteomes" id="UP000247702">
    <property type="component" value="Unassembled WGS sequence"/>
</dbReference>
<dbReference type="STRING" id="94130.A0A2Z6RM95"/>
<reference evidence="2" key="2">
    <citation type="submission" date="2019-10" db="EMBL/GenBank/DDBJ databases">
        <title>Conservation and host-specific expression of non-tandemly repeated heterogenous ribosome RNA gene in arbuscular mycorrhizal fungi.</title>
        <authorList>
            <person name="Maeda T."/>
            <person name="Kobayashi Y."/>
            <person name="Nakagawa T."/>
            <person name="Ezawa T."/>
            <person name="Yamaguchi K."/>
            <person name="Bino T."/>
            <person name="Nishimoto Y."/>
            <person name="Shigenobu S."/>
            <person name="Kawaguchi M."/>
        </authorList>
    </citation>
    <scope>NUCLEOTIDE SEQUENCE</scope>
    <source>
        <strain evidence="2">HR1</strain>
    </source>
</reference>
<dbReference type="Gene3D" id="3.80.10.10">
    <property type="entry name" value="Ribonuclease Inhibitor"/>
    <property type="match status" value="3"/>
</dbReference>
<evidence type="ECO:0000313" key="1">
    <source>
        <dbReference type="EMBL" id="GBC02033.1"/>
    </source>
</evidence>
<dbReference type="SUPFAM" id="SSF52047">
    <property type="entry name" value="RNI-like"/>
    <property type="match status" value="1"/>
</dbReference>
<evidence type="ECO:0000313" key="3">
    <source>
        <dbReference type="Proteomes" id="UP000247702"/>
    </source>
</evidence>
<comment type="caution">
    <text evidence="1">The sequence shown here is derived from an EMBL/GenBank/DDBJ whole genome shotgun (WGS) entry which is preliminary data.</text>
</comment>
<dbReference type="EMBL" id="BLAL01000058">
    <property type="protein sequence ID" value="GES81944.1"/>
    <property type="molecule type" value="Genomic_DNA"/>
</dbReference>
<name>A0A2Z6RM95_9GLOM</name>
<dbReference type="PANTHER" id="PTHR24114">
    <property type="entry name" value="LEUCINE RICH REPEAT FAMILY PROTEIN"/>
    <property type="match status" value="1"/>
</dbReference>